<dbReference type="GO" id="GO:0005886">
    <property type="term" value="C:plasma membrane"/>
    <property type="evidence" value="ECO:0007669"/>
    <property type="project" value="TreeGrafter"/>
</dbReference>
<dbReference type="InterPro" id="IPR004090">
    <property type="entry name" value="Chemotax_Me-accpt_rcpt"/>
</dbReference>
<evidence type="ECO:0000313" key="9">
    <source>
        <dbReference type="EMBL" id="AXK83619.1"/>
    </source>
</evidence>
<dbReference type="CDD" id="cd06225">
    <property type="entry name" value="HAMP"/>
    <property type="match status" value="1"/>
</dbReference>
<dbReference type="GO" id="GO:0004888">
    <property type="term" value="F:transmembrane signaling receptor activity"/>
    <property type="evidence" value="ECO:0007669"/>
    <property type="project" value="InterPro"/>
</dbReference>
<dbReference type="Gene3D" id="1.10.287.950">
    <property type="entry name" value="Methyl-accepting chemotaxis protein"/>
    <property type="match status" value="1"/>
</dbReference>
<dbReference type="PANTHER" id="PTHR43531">
    <property type="entry name" value="PROTEIN ICFG"/>
    <property type="match status" value="1"/>
</dbReference>
<dbReference type="CDD" id="cd11386">
    <property type="entry name" value="MCP_signal"/>
    <property type="match status" value="1"/>
</dbReference>
<dbReference type="PROSITE" id="PS50885">
    <property type="entry name" value="HAMP"/>
    <property type="match status" value="1"/>
</dbReference>
<keyword evidence="4" id="KW-0807">Transducer</keyword>
<dbReference type="PROSITE" id="PS50111">
    <property type="entry name" value="CHEMOTAXIS_TRANSDUC_2"/>
    <property type="match status" value="1"/>
</dbReference>
<evidence type="ECO:0000256" key="5">
    <source>
        <dbReference type="SAM" id="MobiDB-lite"/>
    </source>
</evidence>
<gene>
    <name evidence="9" type="ORF">DW352_25675</name>
</gene>
<dbReference type="Pfam" id="PF00672">
    <property type="entry name" value="HAMP"/>
    <property type="match status" value="1"/>
</dbReference>
<feature type="domain" description="Methyl-accepting transducer" evidence="7">
    <location>
        <begin position="407"/>
        <end position="636"/>
    </location>
</feature>
<dbReference type="PANTHER" id="PTHR43531:SF14">
    <property type="entry name" value="METHYL-ACCEPTING CHEMOTAXIS PROTEIN I-RELATED"/>
    <property type="match status" value="1"/>
</dbReference>
<dbReference type="InterPro" id="IPR004089">
    <property type="entry name" value="MCPsignal_dom"/>
</dbReference>
<evidence type="ECO:0000256" key="6">
    <source>
        <dbReference type="SAM" id="Phobius"/>
    </source>
</evidence>
<feature type="transmembrane region" description="Helical" evidence="6">
    <location>
        <begin position="326"/>
        <end position="347"/>
    </location>
</feature>
<keyword evidence="6" id="KW-1133">Transmembrane helix</keyword>
<evidence type="ECO:0000256" key="1">
    <source>
        <dbReference type="ARBA" id="ARBA00004370"/>
    </source>
</evidence>
<dbReference type="Proteomes" id="UP000254889">
    <property type="component" value="Chromosome"/>
</dbReference>
<comment type="similarity">
    <text evidence="3">Belongs to the methyl-accepting chemotaxis (MCP) protein family.</text>
</comment>
<dbReference type="InterPro" id="IPR051310">
    <property type="entry name" value="MCP_chemotaxis"/>
</dbReference>
<feature type="domain" description="HAMP" evidence="8">
    <location>
        <begin position="349"/>
        <end position="402"/>
    </location>
</feature>
<feature type="compositionally biased region" description="Basic and acidic residues" evidence="5">
    <location>
        <begin position="662"/>
        <end position="675"/>
    </location>
</feature>
<name>A0A346A372_9HYPH</name>
<dbReference type="OrthoDB" id="3378718at2"/>
<evidence type="ECO:0000256" key="3">
    <source>
        <dbReference type="ARBA" id="ARBA00029447"/>
    </source>
</evidence>
<dbReference type="EMBL" id="CP031417">
    <property type="protein sequence ID" value="AXK83619.1"/>
    <property type="molecule type" value="Genomic_DNA"/>
</dbReference>
<keyword evidence="6" id="KW-0472">Membrane</keyword>
<evidence type="ECO:0000256" key="2">
    <source>
        <dbReference type="ARBA" id="ARBA00022481"/>
    </source>
</evidence>
<dbReference type="Pfam" id="PF00015">
    <property type="entry name" value="MCPsignal"/>
    <property type="match status" value="1"/>
</dbReference>
<accession>A0A346A372</accession>
<dbReference type="GO" id="GO:0007165">
    <property type="term" value="P:signal transduction"/>
    <property type="evidence" value="ECO:0007669"/>
    <property type="project" value="UniProtKB-KW"/>
</dbReference>
<feature type="region of interest" description="Disordered" evidence="5">
    <location>
        <begin position="662"/>
        <end position="683"/>
    </location>
</feature>
<dbReference type="SMART" id="SM00283">
    <property type="entry name" value="MA"/>
    <property type="match status" value="1"/>
</dbReference>
<protein>
    <submittedName>
        <fullName evidence="9">HAMP domain-containing protein</fullName>
    </submittedName>
</protein>
<dbReference type="SUPFAM" id="SSF58104">
    <property type="entry name" value="Methyl-accepting chemotaxis protein (MCP) signaling domain"/>
    <property type="match status" value="1"/>
</dbReference>
<sequence>MEEKMVNRISVNALLKSAFGLILAALIVTLTIGAWDSWGRLQSARRIAVSAEASAYLFTALHNLRVDRSFSQNALKREGITDLNDVVREARRAELPALKAGVAALEGVDMPGGKEAVAALRAGTEQLIALHKEFDSAVNMPRAQRRATLGADIAKATSSLMDRLVTVSNQISQHIKLQDPYIDQLMQLKQLGWVLRNAAGDTNLVVSMASPNQIYDETMQRYAGSLANAKLAYATIEDFAAGLPLPPVFRDYMQQVKRDFFEGDFNAKQMSILQTVLTGQKLDVDMVAWNRRATDSQKGTLQIAETALDIAKAHSARMSAAAQNSLFVQLGVLLVAVVIGAATMLTITRRITNPLIMVQKVMVQIAGGDFQAALPKSDRKDEIGQIITAVNEMVEQVSATIASIKASAREVTNASSEIASATSDLSQRTEEQAASLEETSASMEEISATVRKNAENAQRAQNSALATQKVADQGGEVAGRAVQAMARIEESSGKIADIIGVIDEIARQTNLLALNAAVEAARAGEAGRGFAVVATEVRSLAQRSSQAAKDIAELITNSGSQVKEGVDLVNQAGKALNGIVESIREVAALVSDIATASAEQAQGLEEVGKALAQMDEATQRNSALVEENAATAQTLELQAKAMDEQVGYFRTEEAASAALYEPERASPVRSKKELKASALPAAA</sequence>
<evidence type="ECO:0000259" key="8">
    <source>
        <dbReference type="PROSITE" id="PS50885"/>
    </source>
</evidence>
<proteinExistence type="inferred from homology"/>
<dbReference type="FunFam" id="1.10.287.950:FF:000001">
    <property type="entry name" value="Methyl-accepting chemotaxis sensory transducer"/>
    <property type="match status" value="1"/>
</dbReference>
<keyword evidence="10" id="KW-1185">Reference proteome</keyword>
<keyword evidence="6" id="KW-0812">Transmembrane</keyword>
<dbReference type="PRINTS" id="PR00260">
    <property type="entry name" value="CHEMTRNSDUCR"/>
</dbReference>
<dbReference type="SMART" id="SM00304">
    <property type="entry name" value="HAMP"/>
    <property type="match status" value="1"/>
</dbReference>
<organism evidence="9 10">
    <name type="scientific">Pseudolabrys taiwanensis</name>
    <dbReference type="NCBI Taxonomy" id="331696"/>
    <lineage>
        <taxon>Bacteria</taxon>
        <taxon>Pseudomonadati</taxon>
        <taxon>Pseudomonadota</taxon>
        <taxon>Alphaproteobacteria</taxon>
        <taxon>Hyphomicrobiales</taxon>
        <taxon>Xanthobacteraceae</taxon>
        <taxon>Pseudolabrys</taxon>
    </lineage>
</organism>
<dbReference type="InterPro" id="IPR003660">
    <property type="entry name" value="HAMP_dom"/>
</dbReference>
<evidence type="ECO:0000313" key="10">
    <source>
        <dbReference type="Proteomes" id="UP000254889"/>
    </source>
</evidence>
<comment type="subcellular location">
    <subcellularLocation>
        <location evidence="1">Membrane</location>
    </subcellularLocation>
</comment>
<feature type="compositionally biased region" description="Polar residues" evidence="5">
    <location>
        <begin position="417"/>
        <end position="426"/>
    </location>
</feature>
<dbReference type="KEGG" id="ptaw:DW352_25675"/>
<evidence type="ECO:0000256" key="4">
    <source>
        <dbReference type="PROSITE-ProRule" id="PRU00284"/>
    </source>
</evidence>
<dbReference type="AlphaFoldDB" id="A0A346A372"/>
<evidence type="ECO:0000259" key="7">
    <source>
        <dbReference type="PROSITE" id="PS50111"/>
    </source>
</evidence>
<feature type="region of interest" description="Disordered" evidence="5">
    <location>
        <begin position="417"/>
        <end position="444"/>
    </location>
</feature>
<reference evidence="9 10" key="1">
    <citation type="submission" date="2018-07" db="EMBL/GenBank/DDBJ databases">
        <authorList>
            <person name="Quirk P.G."/>
            <person name="Krulwich T.A."/>
        </authorList>
    </citation>
    <scope>NUCLEOTIDE SEQUENCE [LARGE SCALE GENOMIC DNA]</scope>
    <source>
        <strain evidence="9 10">CC-BB4</strain>
    </source>
</reference>
<keyword evidence="2" id="KW-0488">Methylation</keyword>
<dbReference type="GO" id="GO:0006935">
    <property type="term" value="P:chemotaxis"/>
    <property type="evidence" value="ECO:0007669"/>
    <property type="project" value="InterPro"/>
</dbReference>